<evidence type="ECO:0000313" key="1">
    <source>
        <dbReference type="EMBL" id="GBE89374.1"/>
    </source>
</evidence>
<evidence type="ECO:0000313" key="2">
    <source>
        <dbReference type="Proteomes" id="UP000287166"/>
    </source>
</evidence>
<keyword evidence="2" id="KW-1185">Reference proteome</keyword>
<reference evidence="1 2" key="1">
    <citation type="journal article" date="2018" name="Sci. Rep.">
        <title>Genome sequence of the cauliflower mushroom Sparassis crispa (Hanabiratake) and its association with beneficial usage.</title>
        <authorList>
            <person name="Kiyama R."/>
            <person name="Furutani Y."/>
            <person name="Kawaguchi K."/>
            <person name="Nakanishi T."/>
        </authorList>
    </citation>
    <scope>NUCLEOTIDE SEQUENCE [LARGE SCALE GENOMIC DNA]</scope>
</reference>
<gene>
    <name evidence="1" type="ORF">SCP_1600350</name>
</gene>
<dbReference type="RefSeq" id="XP_027620287.1">
    <property type="nucleotide sequence ID" value="XM_027764486.1"/>
</dbReference>
<dbReference type="EMBL" id="BFAD01000016">
    <property type="protein sequence ID" value="GBE89374.1"/>
    <property type="molecule type" value="Genomic_DNA"/>
</dbReference>
<dbReference type="GeneID" id="38786291"/>
<dbReference type="Proteomes" id="UP000287166">
    <property type="component" value="Unassembled WGS sequence"/>
</dbReference>
<organism evidence="1 2">
    <name type="scientific">Sparassis crispa</name>
    <dbReference type="NCBI Taxonomy" id="139825"/>
    <lineage>
        <taxon>Eukaryota</taxon>
        <taxon>Fungi</taxon>
        <taxon>Dikarya</taxon>
        <taxon>Basidiomycota</taxon>
        <taxon>Agaricomycotina</taxon>
        <taxon>Agaricomycetes</taxon>
        <taxon>Polyporales</taxon>
        <taxon>Sparassidaceae</taxon>
        <taxon>Sparassis</taxon>
    </lineage>
</organism>
<protein>
    <submittedName>
        <fullName evidence="1">Uncharacterized protein</fullName>
    </submittedName>
</protein>
<name>A0A401H4M8_9APHY</name>
<proteinExistence type="predicted"/>
<dbReference type="AlphaFoldDB" id="A0A401H4M8"/>
<comment type="caution">
    <text evidence="1">The sequence shown here is derived from an EMBL/GenBank/DDBJ whole genome shotgun (WGS) entry which is preliminary data.</text>
</comment>
<sequence length="299" mass="34051">MPRTLTSTSTSTKGLHVLHVHNIIIAAESPSTWPSVRHLRLSQVSVPLHFVHTFPAISELCLDHCQFQAPSNQQTNSRLCWDLNSLDYHQTTFADLVNCSVCCPVHWLDVKFSLMPDPWPGTQWKEMMPGPWLDTVQWEAMMPAVVSLHTQYYQFTTSLKSLAETLTNSAWKPRCIELECDETSGQTHLRLVRYMNIAAEILTQLPFICLEICVQTQHCELAIAGGMASFELPELLPQSLRYVSLSVQFPKYRYTCYWYKVMATGGSGKRVLVQMETRMGESLREQMRTPGCDFDALMA</sequence>
<dbReference type="InParanoid" id="A0A401H4M8"/>
<accession>A0A401H4M8</accession>